<evidence type="ECO:0000256" key="2">
    <source>
        <dbReference type="ARBA" id="ARBA00022490"/>
    </source>
</evidence>
<dbReference type="Pfam" id="PF01113">
    <property type="entry name" value="DapB_N"/>
    <property type="match status" value="1"/>
</dbReference>
<feature type="binding site" evidence="13">
    <location>
        <begin position="117"/>
        <end position="120"/>
    </location>
    <ligand>
        <name>NAD(+)</name>
        <dbReference type="ChEBI" id="CHEBI:57540"/>
    </ligand>
</feature>
<dbReference type="Gene3D" id="3.30.360.10">
    <property type="entry name" value="Dihydrodipicolinate Reductase, domain 2"/>
    <property type="match status" value="1"/>
</dbReference>
<dbReference type="PIRSF" id="PIRSF000161">
    <property type="entry name" value="DHPR"/>
    <property type="match status" value="1"/>
</dbReference>
<feature type="active site" description="Proton donor" evidence="13">
    <location>
        <position position="151"/>
    </location>
</feature>
<evidence type="ECO:0000256" key="5">
    <source>
        <dbReference type="ARBA" id="ARBA00022915"/>
    </source>
</evidence>
<evidence type="ECO:0000256" key="9">
    <source>
        <dbReference type="ARBA" id="ARBA00037922"/>
    </source>
</evidence>
<dbReference type="HAMAP" id="MF_00102">
    <property type="entry name" value="DapB"/>
    <property type="match status" value="1"/>
</dbReference>
<feature type="binding site" evidence="13">
    <location>
        <position position="38"/>
    </location>
    <ligand>
        <name>NADP(+)</name>
        <dbReference type="ChEBI" id="CHEBI:58349"/>
    </ligand>
</feature>
<dbReference type="GO" id="GO:0016726">
    <property type="term" value="F:oxidoreductase activity, acting on CH or CH2 groups, NAD or NADP as acceptor"/>
    <property type="evidence" value="ECO:0007669"/>
    <property type="project" value="UniProtKB-UniRule"/>
</dbReference>
<evidence type="ECO:0000256" key="12">
    <source>
        <dbReference type="ARBA" id="ARBA00049396"/>
    </source>
</evidence>
<comment type="catalytic activity">
    <reaction evidence="12 13">
        <text>(S)-2,3,4,5-tetrahydrodipicolinate + NAD(+) + H2O = (2S,4S)-4-hydroxy-2,3,4,5-tetrahydrodipicolinate + NADH + H(+)</text>
        <dbReference type="Rhea" id="RHEA:35323"/>
        <dbReference type="ChEBI" id="CHEBI:15377"/>
        <dbReference type="ChEBI" id="CHEBI:15378"/>
        <dbReference type="ChEBI" id="CHEBI:16845"/>
        <dbReference type="ChEBI" id="CHEBI:57540"/>
        <dbReference type="ChEBI" id="CHEBI:57945"/>
        <dbReference type="ChEBI" id="CHEBI:67139"/>
        <dbReference type="EC" id="1.17.1.8"/>
    </reaction>
</comment>
<evidence type="ECO:0000256" key="13">
    <source>
        <dbReference type="HAMAP-Rule" id="MF_00102"/>
    </source>
</evidence>
<evidence type="ECO:0000256" key="11">
    <source>
        <dbReference type="ARBA" id="ARBA00049080"/>
    </source>
</evidence>
<feature type="domain" description="Dihydrodipicolinate reductase N-terminal" evidence="14">
    <location>
        <begin position="3"/>
        <end position="120"/>
    </location>
</feature>
<dbReference type="FunFam" id="3.30.360.10:FF:000009">
    <property type="entry name" value="4-hydroxy-tetrahydrodipicolinate reductase"/>
    <property type="match status" value="1"/>
</dbReference>
<dbReference type="PANTHER" id="PTHR20836">
    <property type="entry name" value="DIHYDRODIPICOLINATE REDUCTASE"/>
    <property type="match status" value="1"/>
</dbReference>
<evidence type="ECO:0000256" key="1">
    <source>
        <dbReference type="ARBA" id="ARBA00006642"/>
    </source>
</evidence>
<keyword evidence="7 13" id="KW-0520">NAD</keyword>
<comment type="subcellular location">
    <subcellularLocation>
        <location evidence="13">Cytoplasm</location>
    </subcellularLocation>
</comment>
<dbReference type="RefSeq" id="WP_142607217.1">
    <property type="nucleotide sequence ID" value="NZ_VDGG01000016.1"/>
</dbReference>
<evidence type="ECO:0000256" key="3">
    <source>
        <dbReference type="ARBA" id="ARBA00022605"/>
    </source>
</evidence>
<dbReference type="PANTHER" id="PTHR20836:SF0">
    <property type="entry name" value="4-HYDROXY-TETRAHYDRODIPICOLINATE REDUCTASE 1, CHLOROPLASTIC-RELATED"/>
    <property type="match status" value="1"/>
</dbReference>
<dbReference type="GO" id="GO:0005829">
    <property type="term" value="C:cytosol"/>
    <property type="evidence" value="ECO:0007669"/>
    <property type="project" value="TreeGrafter"/>
</dbReference>
<keyword evidence="5 13" id="KW-0220">Diaminopimelate biosynthesis</keyword>
<evidence type="ECO:0000259" key="15">
    <source>
        <dbReference type="Pfam" id="PF05173"/>
    </source>
</evidence>
<gene>
    <name evidence="13" type="primary">dapB</name>
    <name evidence="16" type="ORF">FG383_09720</name>
</gene>
<dbReference type="InterPro" id="IPR023940">
    <property type="entry name" value="DHDPR_bac"/>
</dbReference>
<evidence type="ECO:0000313" key="16">
    <source>
        <dbReference type="EMBL" id="TQR15369.1"/>
    </source>
</evidence>
<dbReference type="EC" id="1.17.1.8" evidence="10 13"/>
<evidence type="ECO:0000256" key="4">
    <source>
        <dbReference type="ARBA" id="ARBA00022857"/>
    </source>
</evidence>
<comment type="pathway">
    <text evidence="9 13">Amino-acid biosynthesis; L-lysine biosynthesis via DAP pathway; (S)-tetrahydrodipicolinate from L-aspartate: step 4/4.</text>
</comment>
<dbReference type="CDD" id="cd02274">
    <property type="entry name" value="DHDPR_N"/>
    <property type="match status" value="1"/>
</dbReference>
<evidence type="ECO:0000256" key="10">
    <source>
        <dbReference type="ARBA" id="ARBA00038983"/>
    </source>
</evidence>
<dbReference type="SUPFAM" id="SSF55347">
    <property type="entry name" value="Glyceraldehyde-3-phosphate dehydrogenase-like, C-terminal domain"/>
    <property type="match status" value="1"/>
</dbReference>
<feature type="binding site" evidence="13">
    <location>
        <position position="35"/>
    </location>
    <ligand>
        <name>NAD(+)</name>
        <dbReference type="ChEBI" id="CHEBI:57540"/>
    </ligand>
</feature>
<keyword evidence="3 13" id="KW-0028">Amino-acid biosynthesis</keyword>
<dbReference type="NCBIfam" id="TIGR00036">
    <property type="entry name" value="dapB"/>
    <property type="match status" value="1"/>
</dbReference>
<dbReference type="GO" id="GO:0008839">
    <property type="term" value="F:4-hydroxy-tetrahydrodipicolinate reductase"/>
    <property type="evidence" value="ECO:0007669"/>
    <property type="project" value="UniProtKB-UniRule"/>
</dbReference>
<dbReference type="GO" id="GO:0019877">
    <property type="term" value="P:diaminopimelate biosynthetic process"/>
    <property type="evidence" value="ECO:0007669"/>
    <property type="project" value="UniProtKB-UniRule"/>
</dbReference>
<proteinExistence type="inferred from homology"/>
<protein>
    <recommendedName>
        <fullName evidence="10 13">4-hydroxy-tetrahydrodipicolinate reductase</fullName>
        <shortName evidence="13">HTPA reductase</shortName>
        <ecNumber evidence="10 13">1.17.1.8</ecNumber>
    </recommendedName>
</protein>
<comment type="catalytic activity">
    <reaction evidence="11 13">
        <text>(S)-2,3,4,5-tetrahydrodipicolinate + NADP(+) + H2O = (2S,4S)-4-hydroxy-2,3,4,5-tetrahydrodipicolinate + NADPH + H(+)</text>
        <dbReference type="Rhea" id="RHEA:35331"/>
        <dbReference type="ChEBI" id="CHEBI:15377"/>
        <dbReference type="ChEBI" id="CHEBI:15378"/>
        <dbReference type="ChEBI" id="CHEBI:16845"/>
        <dbReference type="ChEBI" id="CHEBI:57783"/>
        <dbReference type="ChEBI" id="CHEBI:58349"/>
        <dbReference type="ChEBI" id="CHEBI:67139"/>
        <dbReference type="EC" id="1.17.1.8"/>
    </reaction>
</comment>
<keyword evidence="8 13" id="KW-0457">Lysine biosynthesis</keyword>
<comment type="function">
    <text evidence="13">Catalyzes the conversion of 4-hydroxy-tetrahydrodipicolinate (HTPA) to tetrahydrodipicolinate.</text>
</comment>
<feature type="domain" description="Dihydrodipicolinate reductase C-terminal" evidence="15">
    <location>
        <begin position="123"/>
        <end position="256"/>
    </location>
</feature>
<comment type="caution">
    <text evidence="13">Was originally thought to be a dihydrodipicolinate reductase (DHDPR), catalyzing the conversion of dihydrodipicolinate to tetrahydrodipicolinate. However, it was shown in E.coli that the substrate of the enzymatic reaction is not dihydrodipicolinate (DHDP) but in fact (2S,4S)-4-hydroxy-2,3,4,5-tetrahydrodipicolinic acid (HTPA), the product released by the DapA-catalyzed reaction.</text>
</comment>
<comment type="caution">
    <text evidence="16">The sequence shown here is derived from an EMBL/GenBank/DDBJ whole genome shotgun (WGS) entry which is preliminary data.</text>
</comment>
<evidence type="ECO:0000313" key="17">
    <source>
        <dbReference type="Proteomes" id="UP000318937"/>
    </source>
</evidence>
<evidence type="ECO:0000259" key="14">
    <source>
        <dbReference type="Pfam" id="PF01113"/>
    </source>
</evidence>
<evidence type="ECO:0000256" key="6">
    <source>
        <dbReference type="ARBA" id="ARBA00023002"/>
    </source>
</evidence>
<dbReference type="OrthoDB" id="9790352at2"/>
<dbReference type="GO" id="GO:0050661">
    <property type="term" value="F:NADP binding"/>
    <property type="evidence" value="ECO:0007669"/>
    <property type="project" value="UniProtKB-UniRule"/>
</dbReference>
<accession>A0A544TDA5</accession>
<reference evidence="16 17" key="1">
    <citation type="submission" date="2019-05" db="EMBL/GenBank/DDBJ databases">
        <title>Psychrobacillus vulpis sp. nov., a new species isolated from feces of a red fox that inhabits in The Tablas de Daimiel Natural Park, Albacete, Spain.</title>
        <authorList>
            <person name="Rodriguez M."/>
            <person name="Reina J.C."/>
            <person name="Bejar V."/>
            <person name="Llamas I."/>
        </authorList>
    </citation>
    <scope>NUCLEOTIDE SEQUENCE [LARGE SCALE GENOMIC DNA]</scope>
    <source>
        <strain evidence="16 17">NHI-2</strain>
    </source>
</reference>
<dbReference type="PROSITE" id="PS01298">
    <property type="entry name" value="DAPB"/>
    <property type="match status" value="1"/>
</dbReference>
<dbReference type="SUPFAM" id="SSF51735">
    <property type="entry name" value="NAD(P)-binding Rossmann-fold domains"/>
    <property type="match status" value="1"/>
</dbReference>
<dbReference type="Proteomes" id="UP000318937">
    <property type="component" value="Unassembled WGS sequence"/>
</dbReference>
<dbReference type="AlphaFoldDB" id="A0A544TDA5"/>
<name>A0A544TDA5_9BACI</name>
<comment type="subunit">
    <text evidence="13">Homotetramer.</text>
</comment>
<keyword evidence="6 13" id="KW-0560">Oxidoreductase</keyword>
<evidence type="ECO:0000256" key="8">
    <source>
        <dbReference type="ARBA" id="ARBA00023154"/>
    </source>
</evidence>
<keyword evidence="2 13" id="KW-0963">Cytoplasm</keyword>
<comment type="similarity">
    <text evidence="1 13">Belongs to the DapB family.</text>
</comment>
<feature type="active site" description="Proton donor/acceptor" evidence="13">
    <location>
        <position position="147"/>
    </location>
</feature>
<organism evidence="16 17">
    <name type="scientific">Psychrobacillus soli</name>
    <dbReference type="NCBI Taxonomy" id="1543965"/>
    <lineage>
        <taxon>Bacteria</taxon>
        <taxon>Bacillati</taxon>
        <taxon>Bacillota</taxon>
        <taxon>Bacilli</taxon>
        <taxon>Bacillales</taxon>
        <taxon>Bacillaceae</taxon>
        <taxon>Psychrobacillus</taxon>
    </lineage>
</organism>
<dbReference type="EMBL" id="VDGG01000016">
    <property type="protein sequence ID" value="TQR15369.1"/>
    <property type="molecule type" value="Genomic_DNA"/>
</dbReference>
<feature type="binding site" evidence="13">
    <location>
        <position position="148"/>
    </location>
    <ligand>
        <name>(S)-2,3,4,5-tetrahydrodipicolinate</name>
        <dbReference type="ChEBI" id="CHEBI:16845"/>
    </ligand>
</feature>
<dbReference type="Pfam" id="PF05173">
    <property type="entry name" value="DapB_C"/>
    <property type="match status" value="1"/>
</dbReference>
<dbReference type="UniPathway" id="UPA00034">
    <property type="reaction ID" value="UER00018"/>
</dbReference>
<feature type="binding site" evidence="13">
    <location>
        <begin position="9"/>
        <end position="14"/>
    </location>
    <ligand>
        <name>NAD(+)</name>
        <dbReference type="ChEBI" id="CHEBI:57540"/>
    </ligand>
</feature>
<dbReference type="Gene3D" id="3.40.50.720">
    <property type="entry name" value="NAD(P)-binding Rossmann-like Domain"/>
    <property type="match status" value="1"/>
</dbReference>
<dbReference type="InterPro" id="IPR000846">
    <property type="entry name" value="DapB_N"/>
</dbReference>
<dbReference type="InterPro" id="IPR036291">
    <property type="entry name" value="NAD(P)-bd_dom_sf"/>
</dbReference>
<dbReference type="InterPro" id="IPR022664">
    <property type="entry name" value="DapB_N_CS"/>
</dbReference>
<evidence type="ECO:0000256" key="7">
    <source>
        <dbReference type="ARBA" id="ARBA00023027"/>
    </source>
</evidence>
<dbReference type="GO" id="GO:0051287">
    <property type="term" value="F:NAD binding"/>
    <property type="evidence" value="ECO:0007669"/>
    <property type="project" value="UniProtKB-UniRule"/>
</dbReference>
<keyword evidence="4 13" id="KW-0521">NADP</keyword>
<feature type="binding site" evidence="13">
    <location>
        <begin position="91"/>
        <end position="93"/>
    </location>
    <ligand>
        <name>NAD(+)</name>
        <dbReference type="ChEBI" id="CHEBI:57540"/>
    </ligand>
</feature>
<feature type="binding site" evidence="13">
    <location>
        <begin position="157"/>
        <end position="158"/>
    </location>
    <ligand>
        <name>(S)-2,3,4,5-tetrahydrodipicolinate</name>
        <dbReference type="ChEBI" id="CHEBI:16845"/>
    </ligand>
</feature>
<dbReference type="InterPro" id="IPR022663">
    <property type="entry name" value="DapB_C"/>
</dbReference>
<sequence>MVIKVAIAGPRGRMGKEAVATIIKNEEFLLVGLLDHKKEEENVGNNIPIFTSLEELIEQTEPDVLVDLTIPTAVFGHAMTALQYGVRPVIGTTGFTDLQLDEIRQKVEEKQIGCLIAPNFSIGAVLMMKFAQTAAKYLPDVEIIEMHHDRKVDAPSGTAIKTAQMIQDTRNPFEQGHPDEEEIFAGARGANIEGMHIHSVRLPGLVAHQQVLLGGEGQLLTIRHDSFDRTSFMSGIVLSIHEIMKQNTLIYGLEEIIL</sequence>
<keyword evidence="17" id="KW-1185">Reference proteome</keyword>
<dbReference type="GO" id="GO:0009089">
    <property type="term" value="P:lysine biosynthetic process via diaminopimelate"/>
    <property type="evidence" value="ECO:0007669"/>
    <property type="project" value="UniProtKB-UniRule"/>
</dbReference>